<organism evidence="1 2">
    <name type="scientific">Tritrichomonas musculus</name>
    <dbReference type="NCBI Taxonomy" id="1915356"/>
    <lineage>
        <taxon>Eukaryota</taxon>
        <taxon>Metamonada</taxon>
        <taxon>Parabasalia</taxon>
        <taxon>Tritrichomonadida</taxon>
        <taxon>Tritrichomonadidae</taxon>
        <taxon>Tritrichomonas</taxon>
    </lineage>
</organism>
<gene>
    <name evidence="1" type="ORF">M9Y10_026782</name>
</gene>
<dbReference type="Proteomes" id="UP001470230">
    <property type="component" value="Unassembled WGS sequence"/>
</dbReference>
<dbReference type="SUPFAM" id="SSF69322">
    <property type="entry name" value="Tricorn protease domain 2"/>
    <property type="match status" value="1"/>
</dbReference>
<evidence type="ECO:0000313" key="2">
    <source>
        <dbReference type="Proteomes" id="UP001470230"/>
    </source>
</evidence>
<proteinExistence type="predicted"/>
<reference evidence="1 2" key="1">
    <citation type="submission" date="2024-04" db="EMBL/GenBank/DDBJ databases">
        <title>Tritrichomonas musculus Genome.</title>
        <authorList>
            <person name="Alves-Ferreira E."/>
            <person name="Grigg M."/>
            <person name="Lorenzi H."/>
            <person name="Galac M."/>
        </authorList>
    </citation>
    <scope>NUCLEOTIDE SEQUENCE [LARGE SCALE GENOMIC DNA]</scope>
    <source>
        <strain evidence="1 2">EAF2021</strain>
    </source>
</reference>
<evidence type="ECO:0000313" key="1">
    <source>
        <dbReference type="EMBL" id="KAK8841831.1"/>
    </source>
</evidence>
<keyword evidence="2" id="KW-1185">Reference proteome</keyword>
<evidence type="ECO:0008006" key="3">
    <source>
        <dbReference type="Google" id="ProtNLM"/>
    </source>
</evidence>
<comment type="caution">
    <text evidence="1">The sequence shown here is derived from an EMBL/GenBank/DDBJ whole genome shotgun (WGS) entry which is preliminary data.</text>
</comment>
<protein>
    <recommendedName>
        <fullName evidence="3">HECT domain-containing protein</fullName>
    </recommendedName>
</protein>
<dbReference type="EMBL" id="JAPFFF010000040">
    <property type="protein sequence ID" value="KAK8841831.1"/>
    <property type="molecule type" value="Genomic_DNA"/>
</dbReference>
<name>A0ABR2H7B5_9EUKA</name>
<sequence>MEIKLPPIASKEEIQNYISNIRLFAIQSESYQIAKDIFAPIQFTVSIYSLSKTQNEQEPLIMKLKTIQSLISFFAQCQNPIDQEISLNDLGDIINIISTGSFGLKMYFSVYTRSLSLMIKYILSNEVPGSDRSSRNLAQKAIDSINSLPIKSLFYPESYQHPFIDFEILNYNLSSPTAICVSNEFIYTCSDNGIITRYGKYGFHSITRNFYTLANNFGLCSMLCVNDKLYFINNSQKCLIVDFQGNIQSPSNSPSNLTYPSISDGCYIYSIIFNKKPKIRVFDSKLDKVKNIIQLQVPETVTLNNSMPMSTNGSFINFVDNEKCSCHIFSILNGRYICSQKVSFPLQAVTYDFTFNGFVCLSVNGLVEISSKATVTPWSLNYQSKKAENNGYGYKENFLECLGMIAMHYVGGGYDIPLSMFDDSCITSLKSLLNFLINSNEGELNENSLISALSITQVKLRRFDQQPSGIDQILIQIFSEQRFMFARRAAAFLFLSCLSLFEKNWTKKCTDLLRLIVIDRNCSDLVFSFLTLFSFDVPYLDETVLQSILNLMANSSKNMMSKSVIILSTIQERLISKLPESESLFTSYVTNLMLKMTESWTSYLSSGNSNILSCFVIVKVLMMQIMKNINRINLPLIVTERLFAVSIMQPLGNDTDEQGVKTQEIFNALLFFALHFAFKRLETTEFIQCSQKVDKNHSQISMDEFQEIDNDNRREIELLVKCANDSNWSSKSEVIHFLNEMKGKVTNLKELEKRIDQLHSIQPQPLRKIFHFLTTGEFKVVKHQDSAIFQLMNYAQWIPSSFNRLIFATFLGKIEEFQDDFLCIPRSILKPFVLSSSVTILLPLSIIKFSKVKLKESQLDFRDLQCSYDKISTYIMKEQSDEFIQPLLNLKTNMASNRRNVQKAMISAIIGFRKSDMKTVNDEIIQKLIYCRKAVSSKKMVKLLIEIVKIFALKGDRSIFNFIVEIVGGCILKKSDIFPNAKNNRSMFQFAFEFVELSRELVSTSSEFRLFLTSSEILGNPDEEINKHSHSTLDWNDIQVIRKLAFMSIINNTIAFPVVGCTFTAIDYKKDKIESVITEISKNGHKITLGNGNTYDIRNLFQYNVTSPHQINTELFDDNQIERVVNFFNIFHKYFKLNKSIMKTITYSELALNLKPLVSILYFTSLQCLSFNAKFVTNFHGIYFLSAFMEPTSSTCDIIDGDKLIVVEPINDKTVFRRFWEFYSQPQTLNFSVFESDGGYSTSPISPTTHFSVRFRFSGLCEAILYCCFQNTHSLSEMPDSCDESNVESFVFQELNDQALVYHTVTFSEYFDFVFDPDSQQVSLISPYKTVNYPIFNSALFYSIFLKVKNLTFEMRNEQWLLDRLNSFQSYDFSSFKLSRFNHMITVPCKSFEDSFLNELAIIVRNMCMKTIVPNMLKVKPIDSSLCVSWMSSMLSNFDELFQNSNTKLRTRIEGNIEINSNFDIPRMTEIFMMCAKNSLMSPASYVIWNNNSYAKPAKKGTIVCNCVIFAPGVIRVADRKTEVEMDCFILPKEHLNRTVIELLMFSKNALIFCKETHNEEAFQKVVEIMRKCQKEKIPGFTDTDLKSVDTIIQEVEELCGS</sequence>
<accession>A0ABR2H7B5</accession>